<comment type="caution">
    <text evidence="2">The sequence shown here is derived from an EMBL/GenBank/DDBJ whole genome shotgun (WGS) entry which is preliminary data.</text>
</comment>
<dbReference type="OrthoDB" id="547680at2"/>
<evidence type="ECO:0000313" key="3">
    <source>
        <dbReference type="Proteomes" id="UP000216998"/>
    </source>
</evidence>
<evidence type="ECO:0000313" key="2">
    <source>
        <dbReference type="EMBL" id="OYQ37607.1"/>
    </source>
</evidence>
<accession>A0A255Z7T0</accession>
<evidence type="ECO:0000256" key="1">
    <source>
        <dbReference type="SAM" id="SignalP"/>
    </source>
</evidence>
<proteinExistence type="predicted"/>
<feature type="chain" id="PRO_5013169099" description="Solute-binding protein family 3/N-terminal domain-containing protein" evidence="1">
    <location>
        <begin position="22"/>
        <end position="301"/>
    </location>
</feature>
<protein>
    <recommendedName>
        <fullName evidence="4">Solute-binding protein family 3/N-terminal domain-containing protein</fullName>
    </recommendedName>
</protein>
<keyword evidence="1" id="KW-0732">Signal</keyword>
<dbReference type="SUPFAM" id="SSF53850">
    <property type="entry name" value="Periplasmic binding protein-like II"/>
    <property type="match status" value="1"/>
</dbReference>
<feature type="signal peptide" evidence="1">
    <location>
        <begin position="1"/>
        <end position="21"/>
    </location>
</feature>
<organism evidence="2 3">
    <name type="scientific">Niveispirillum lacus</name>
    <dbReference type="NCBI Taxonomy" id="1981099"/>
    <lineage>
        <taxon>Bacteria</taxon>
        <taxon>Pseudomonadati</taxon>
        <taxon>Pseudomonadota</taxon>
        <taxon>Alphaproteobacteria</taxon>
        <taxon>Rhodospirillales</taxon>
        <taxon>Azospirillaceae</taxon>
        <taxon>Niveispirillum</taxon>
    </lineage>
</organism>
<dbReference type="RefSeq" id="WP_094452770.1">
    <property type="nucleotide sequence ID" value="NZ_NOXU01000012.1"/>
</dbReference>
<dbReference type="AlphaFoldDB" id="A0A255Z7T0"/>
<dbReference type="EMBL" id="NOXU01000012">
    <property type="protein sequence ID" value="OYQ37607.1"/>
    <property type="molecule type" value="Genomic_DNA"/>
</dbReference>
<gene>
    <name evidence="2" type="ORF">CHU95_00835</name>
</gene>
<sequence>MRWLGGLLLSLALLAPSGGRAADTAIQTYRIEHNASPAGKNVRSYYLDLIEKLLADTEAEFGPARLQKVPEDVPQARLLAQLAHNKLDLLWTTTSNLREGIVTPIRIPLDMGLTGQRALVIRADRKAEFDKITKLEQLSQLKACQGSYWPDTVVLRAAGLRVVEVTWIDMAYPGLHDGRCDYLPRALNEIDSEVAAIGDKNVIVYDRLLLTYPLPMYLFVSPTQQELAERLRIGLENMARSGGLRRFMQEHPATAMIFPLTRFQGARIFHLSNPDLPVQTPLTDKALWLDVEAEFTPRPRS</sequence>
<dbReference type="Proteomes" id="UP000216998">
    <property type="component" value="Unassembled WGS sequence"/>
</dbReference>
<name>A0A255Z7T0_9PROT</name>
<reference evidence="2 3" key="1">
    <citation type="submission" date="2017-07" db="EMBL/GenBank/DDBJ databases">
        <title>Niveispirillum cyanobacteriorum sp. nov., isolated from cyanobacterial aggregates in a eutrophic lake.</title>
        <authorList>
            <person name="Cai H."/>
        </authorList>
    </citation>
    <scope>NUCLEOTIDE SEQUENCE [LARGE SCALE GENOMIC DNA]</scope>
    <source>
        <strain evidence="3">TH1-14</strain>
    </source>
</reference>
<evidence type="ECO:0008006" key="4">
    <source>
        <dbReference type="Google" id="ProtNLM"/>
    </source>
</evidence>
<keyword evidence="3" id="KW-1185">Reference proteome</keyword>